<dbReference type="Proteomes" id="UP000600247">
    <property type="component" value="Unassembled WGS sequence"/>
</dbReference>
<dbReference type="Pfam" id="PF01547">
    <property type="entry name" value="SBP_bac_1"/>
    <property type="match status" value="1"/>
</dbReference>
<dbReference type="AlphaFoldDB" id="A0A917H2B4"/>
<proteinExistence type="predicted"/>
<evidence type="ECO:0000256" key="6">
    <source>
        <dbReference type="SAM" id="MobiDB-lite"/>
    </source>
</evidence>
<keyword evidence="3" id="KW-0472">Membrane</keyword>
<evidence type="ECO:0000256" key="1">
    <source>
        <dbReference type="ARBA" id="ARBA00022475"/>
    </source>
</evidence>
<dbReference type="PANTHER" id="PTHR43649:SF33">
    <property type="entry name" value="POLYGALACTURONAN_RHAMNOGALACTURONAN-BINDING PROTEIN YTCQ"/>
    <property type="match status" value="1"/>
</dbReference>
<feature type="signal peptide" evidence="7">
    <location>
        <begin position="1"/>
        <end position="33"/>
    </location>
</feature>
<organism evidence="8 9">
    <name type="scientific">Paenibacillus radicis</name>
    <name type="common">ex Gao et al. 2016</name>
    <dbReference type="NCBI Taxonomy" id="1737354"/>
    <lineage>
        <taxon>Bacteria</taxon>
        <taxon>Bacillati</taxon>
        <taxon>Bacillota</taxon>
        <taxon>Bacilli</taxon>
        <taxon>Bacillales</taxon>
        <taxon>Paenibacillaceae</taxon>
        <taxon>Paenibacillus</taxon>
    </lineage>
</organism>
<keyword evidence="1" id="KW-1003">Cell membrane</keyword>
<reference evidence="8 9" key="1">
    <citation type="journal article" date="2014" name="Int. J. Syst. Evol. Microbiol.">
        <title>Complete genome sequence of Corynebacterium casei LMG S-19264T (=DSM 44701T), isolated from a smear-ripened cheese.</title>
        <authorList>
            <consortium name="US DOE Joint Genome Institute (JGI-PGF)"/>
            <person name="Walter F."/>
            <person name="Albersmeier A."/>
            <person name="Kalinowski J."/>
            <person name="Ruckert C."/>
        </authorList>
    </citation>
    <scope>NUCLEOTIDE SEQUENCE [LARGE SCALE GENOMIC DNA]</scope>
    <source>
        <strain evidence="8 9">CGMCC 1.15286</strain>
    </source>
</reference>
<dbReference type="InterPro" id="IPR050490">
    <property type="entry name" value="Bact_solute-bd_prot1"/>
</dbReference>
<gene>
    <name evidence="8" type="ORF">GCM10010918_19140</name>
</gene>
<keyword evidence="5" id="KW-0449">Lipoprotein</keyword>
<evidence type="ECO:0000256" key="5">
    <source>
        <dbReference type="ARBA" id="ARBA00023288"/>
    </source>
</evidence>
<keyword evidence="2 7" id="KW-0732">Signal</keyword>
<sequence length="548" mass="60908">MKVKRGKFTIRYTASAIAMMMLVVILSACSGSAGNGTNKGTSQPSPANSNNPGPAGEASYPLQTTDTLTYWAEYNSSMSSIGEVPFFQEWQKRTGVPLRFISPPSGQATDSLNIMLASGDLPDLIEYDWFNFPGGPEKAIADGYILRLNDYIDQFAPNLKKYLAEHPEVDKMIKTDNGSYYTFPFLRGDPMLQVYQGPIIRQDWLTELGLDVPETIAEWHDMLKAFKEKKGAEAPLSYMFSPEFLNNGAFIGAFGASRTWFQQDGVVKYGPMEPGYKEFLSTFRQWRTEGLLDKNIANVDGKALDANITNNLTGASVLNSGNGIGKWTPLLQEKNPNAKLVGAPYPVLNKGDVAMLGQKDPIYTTGTNVAITSKAKNVELAVRMLDWGYSEEGHMYFNFGQEGVSYTLDSSNQPIYTDLLLKNSEGLSPSQAMTLYIRANYGGPFVQDKRYITQYLALPEQKNALEQWTKTNVSDHKLPQITPTPEEASELAQIMNDVNTLVDEMTLKIILGNEPVDAYDSYMDKLKSLGIERVIEIQQAALDRYNSR</sequence>
<dbReference type="RefSeq" id="WP_188888728.1">
    <property type="nucleotide sequence ID" value="NZ_BMHY01000003.1"/>
</dbReference>
<feature type="compositionally biased region" description="Low complexity" evidence="6">
    <location>
        <begin position="44"/>
        <end position="56"/>
    </location>
</feature>
<evidence type="ECO:0000256" key="2">
    <source>
        <dbReference type="ARBA" id="ARBA00022729"/>
    </source>
</evidence>
<dbReference type="Gene3D" id="3.40.190.10">
    <property type="entry name" value="Periplasmic binding protein-like II"/>
    <property type="match status" value="2"/>
</dbReference>
<dbReference type="PROSITE" id="PS51257">
    <property type="entry name" value="PROKAR_LIPOPROTEIN"/>
    <property type="match status" value="1"/>
</dbReference>
<feature type="region of interest" description="Disordered" evidence="6">
    <location>
        <begin position="35"/>
        <end position="59"/>
    </location>
</feature>
<dbReference type="InterPro" id="IPR006059">
    <property type="entry name" value="SBP"/>
</dbReference>
<evidence type="ECO:0000256" key="4">
    <source>
        <dbReference type="ARBA" id="ARBA00023139"/>
    </source>
</evidence>
<protein>
    <submittedName>
        <fullName evidence="8">Sugar ABC transporter permease</fullName>
    </submittedName>
</protein>
<comment type="caution">
    <text evidence="8">The sequence shown here is derived from an EMBL/GenBank/DDBJ whole genome shotgun (WGS) entry which is preliminary data.</text>
</comment>
<dbReference type="SUPFAM" id="SSF53850">
    <property type="entry name" value="Periplasmic binding protein-like II"/>
    <property type="match status" value="1"/>
</dbReference>
<evidence type="ECO:0000313" key="8">
    <source>
        <dbReference type="EMBL" id="GGG65175.1"/>
    </source>
</evidence>
<dbReference type="EMBL" id="BMHY01000003">
    <property type="protein sequence ID" value="GGG65175.1"/>
    <property type="molecule type" value="Genomic_DNA"/>
</dbReference>
<accession>A0A917H2B4</accession>
<evidence type="ECO:0000256" key="7">
    <source>
        <dbReference type="SAM" id="SignalP"/>
    </source>
</evidence>
<keyword evidence="4" id="KW-0564">Palmitate</keyword>
<feature type="chain" id="PRO_5037824194" evidence="7">
    <location>
        <begin position="34"/>
        <end position="548"/>
    </location>
</feature>
<dbReference type="PANTHER" id="PTHR43649">
    <property type="entry name" value="ARABINOSE-BINDING PROTEIN-RELATED"/>
    <property type="match status" value="1"/>
</dbReference>
<keyword evidence="9" id="KW-1185">Reference proteome</keyword>
<evidence type="ECO:0000313" key="9">
    <source>
        <dbReference type="Proteomes" id="UP000600247"/>
    </source>
</evidence>
<evidence type="ECO:0000256" key="3">
    <source>
        <dbReference type="ARBA" id="ARBA00023136"/>
    </source>
</evidence>
<name>A0A917H2B4_9BACL</name>